<dbReference type="FunFam" id="1.10.287.110:FF:000082">
    <property type="entry name" value="Iron-sulfur cluster co-chaperone protein HscB, mitochondrial"/>
    <property type="match status" value="1"/>
</dbReference>
<dbReference type="Proteomes" id="UP001371456">
    <property type="component" value="Unassembled WGS sequence"/>
</dbReference>
<dbReference type="SMART" id="SM00271">
    <property type="entry name" value="DnaJ"/>
    <property type="match status" value="1"/>
</dbReference>
<dbReference type="AlphaFoldDB" id="A0AAN8YM74"/>
<dbReference type="InterPro" id="IPR009073">
    <property type="entry name" value="HscB_oligo_C"/>
</dbReference>
<feature type="domain" description="J" evidence="3">
    <location>
        <begin position="102"/>
        <end position="174"/>
    </location>
</feature>
<dbReference type="NCBIfam" id="TIGR00714">
    <property type="entry name" value="hscB"/>
    <property type="match status" value="1"/>
</dbReference>
<dbReference type="InterPro" id="IPR004640">
    <property type="entry name" value="HscB"/>
</dbReference>
<dbReference type="CDD" id="cd06257">
    <property type="entry name" value="DnaJ"/>
    <property type="match status" value="1"/>
</dbReference>
<sequence length="277" mass="31879">MWMKKLRSSTPFLQRLLLGRREIVISCSNTQFDFPSISPKVEQFPQFIPSRKLNFLGRTLFSSEAAQKNSCWNCCNGVSSNTAPFLVCTACGCVQPVDQSVDYFQIFGLEKKYEIEGENLESKYKDWQRKLHPDLVHTKSQKEREYAAEQSARVIDAYRTLTDPLSRAIYLLKLEGVHADEEEKIYDVELLTEMLEIRETVEEADDSQALKQIQEQIQGKFEQSSISFADAFQSRKYEEALAAIRRNMKLWFGSEMQLGTTRQTRTPAARAQNTTIS</sequence>
<dbReference type="GO" id="GO:0051087">
    <property type="term" value="F:protein-folding chaperone binding"/>
    <property type="evidence" value="ECO:0007669"/>
    <property type="project" value="InterPro"/>
</dbReference>
<dbReference type="InterPro" id="IPR036386">
    <property type="entry name" value="HscB_C_sf"/>
</dbReference>
<comment type="similarity">
    <text evidence="1">Belongs to the HscB family.</text>
</comment>
<evidence type="ECO:0000256" key="2">
    <source>
        <dbReference type="ARBA" id="ARBA00023186"/>
    </source>
</evidence>
<dbReference type="SUPFAM" id="SSF47144">
    <property type="entry name" value="HSC20 (HSCB), C-terminal oligomerisation domain"/>
    <property type="match status" value="1"/>
</dbReference>
<keyword evidence="5" id="KW-1185">Reference proteome</keyword>
<dbReference type="Pfam" id="PF00226">
    <property type="entry name" value="DnaJ"/>
    <property type="match status" value="1"/>
</dbReference>
<dbReference type="Gene3D" id="1.20.1280.20">
    <property type="entry name" value="HscB, C-terminal domain"/>
    <property type="match status" value="1"/>
</dbReference>
<evidence type="ECO:0000313" key="4">
    <source>
        <dbReference type="EMBL" id="KAK6802468.1"/>
    </source>
</evidence>
<dbReference type="PROSITE" id="PS50076">
    <property type="entry name" value="DNAJ_2"/>
    <property type="match status" value="1"/>
</dbReference>
<dbReference type="EMBL" id="JBANQN010000001">
    <property type="protein sequence ID" value="KAK6802468.1"/>
    <property type="molecule type" value="Genomic_DNA"/>
</dbReference>
<reference evidence="4 5" key="1">
    <citation type="submission" date="2024-02" db="EMBL/GenBank/DDBJ databases">
        <title>de novo genome assembly of Solanum bulbocastanum strain 11H21.</title>
        <authorList>
            <person name="Hosaka A.J."/>
        </authorList>
    </citation>
    <scope>NUCLEOTIDE SEQUENCE [LARGE SCALE GENOMIC DNA]</scope>
    <source>
        <tissue evidence="4">Young leaves</tissue>
    </source>
</reference>
<protein>
    <recommendedName>
        <fullName evidence="3">J domain-containing protein</fullName>
    </recommendedName>
</protein>
<dbReference type="Gene3D" id="1.10.287.110">
    <property type="entry name" value="DnaJ domain"/>
    <property type="match status" value="1"/>
</dbReference>
<comment type="caution">
    <text evidence="4">The sequence shown here is derived from an EMBL/GenBank/DDBJ whole genome shotgun (WGS) entry which is preliminary data.</text>
</comment>
<evidence type="ECO:0000256" key="1">
    <source>
        <dbReference type="ARBA" id="ARBA00010476"/>
    </source>
</evidence>
<dbReference type="InterPro" id="IPR036869">
    <property type="entry name" value="J_dom_sf"/>
</dbReference>
<dbReference type="PANTHER" id="PTHR14021:SF15">
    <property type="entry name" value="IRON-SULFUR CLUSTER CO-CHAPERONE PROTEIN HSCB"/>
    <property type="match status" value="1"/>
</dbReference>
<keyword evidence="2" id="KW-0143">Chaperone</keyword>
<accession>A0AAN8YM74</accession>
<proteinExistence type="inferred from homology"/>
<gene>
    <name evidence="4" type="ORF">RDI58_000248</name>
</gene>
<name>A0AAN8YM74_SOLBU</name>
<dbReference type="InterPro" id="IPR001623">
    <property type="entry name" value="DnaJ_domain"/>
</dbReference>
<dbReference type="GO" id="GO:0051259">
    <property type="term" value="P:protein complex oligomerization"/>
    <property type="evidence" value="ECO:0007669"/>
    <property type="project" value="InterPro"/>
</dbReference>
<evidence type="ECO:0000313" key="5">
    <source>
        <dbReference type="Proteomes" id="UP001371456"/>
    </source>
</evidence>
<evidence type="ECO:0000259" key="3">
    <source>
        <dbReference type="PROSITE" id="PS50076"/>
    </source>
</evidence>
<dbReference type="Pfam" id="PF07743">
    <property type="entry name" value="HSCB_C"/>
    <property type="match status" value="1"/>
</dbReference>
<dbReference type="GO" id="GO:0044571">
    <property type="term" value="P:[2Fe-2S] cluster assembly"/>
    <property type="evidence" value="ECO:0007669"/>
    <property type="project" value="InterPro"/>
</dbReference>
<dbReference type="SUPFAM" id="SSF46565">
    <property type="entry name" value="Chaperone J-domain"/>
    <property type="match status" value="1"/>
</dbReference>
<organism evidence="4 5">
    <name type="scientific">Solanum bulbocastanum</name>
    <name type="common">Wild potato</name>
    <dbReference type="NCBI Taxonomy" id="147425"/>
    <lineage>
        <taxon>Eukaryota</taxon>
        <taxon>Viridiplantae</taxon>
        <taxon>Streptophyta</taxon>
        <taxon>Embryophyta</taxon>
        <taxon>Tracheophyta</taxon>
        <taxon>Spermatophyta</taxon>
        <taxon>Magnoliopsida</taxon>
        <taxon>eudicotyledons</taxon>
        <taxon>Gunneridae</taxon>
        <taxon>Pentapetalae</taxon>
        <taxon>asterids</taxon>
        <taxon>lamiids</taxon>
        <taxon>Solanales</taxon>
        <taxon>Solanaceae</taxon>
        <taxon>Solanoideae</taxon>
        <taxon>Solaneae</taxon>
        <taxon>Solanum</taxon>
    </lineage>
</organism>
<dbReference type="PANTHER" id="PTHR14021">
    <property type="entry name" value="IRON-SULFUR CLUSTER CO-CHAPERONE PROTEIN HSCB"/>
    <property type="match status" value="1"/>
</dbReference>
<dbReference type="GO" id="GO:0001671">
    <property type="term" value="F:ATPase activator activity"/>
    <property type="evidence" value="ECO:0007669"/>
    <property type="project" value="InterPro"/>
</dbReference>